<protein>
    <submittedName>
        <fullName evidence="3">Helix-turn-helix domain-containing protein</fullName>
    </submittedName>
</protein>
<dbReference type="PANTHER" id="PTHR46558">
    <property type="entry name" value="TRACRIPTIONAL REGULATORY PROTEIN-RELATED-RELATED"/>
    <property type="match status" value="1"/>
</dbReference>
<dbReference type="InterPro" id="IPR010982">
    <property type="entry name" value="Lambda_DNA-bd_dom_sf"/>
</dbReference>
<dbReference type="SUPFAM" id="SSF47413">
    <property type="entry name" value="lambda repressor-like DNA-binding domains"/>
    <property type="match status" value="1"/>
</dbReference>
<evidence type="ECO:0000313" key="4">
    <source>
        <dbReference type="Proteomes" id="UP000823824"/>
    </source>
</evidence>
<dbReference type="SMART" id="SM00530">
    <property type="entry name" value="HTH_XRE"/>
    <property type="match status" value="1"/>
</dbReference>
<dbReference type="Pfam" id="PF01381">
    <property type="entry name" value="HTH_3"/>
    <property type="match status" value="1"/>
</dbReference>
<accession>A0A9D2LKB1</accession>
<sequence length="76" mass="8923">MQFQRLEDLRVDHDKTQTQIAAYLNMSRNVYWRYEKGVREIPTWAVLKLADFYGVSTDYLLGRTDVPAPYPPAKSK</sequence>
<feature type="domain" description="HTH cro/C1-type" evidence="2">
    <location>
        <begin position="6"/>
        <end position="60"/>
    </location>
</feature>
<keyword evidence="1" id="KW-0238">DNA-binding</keyword>
<organism evidence="3 4">
    <name type="scientific">Candidatus Oscillibacter excrementigallinarum</name>
    <dbReference type="NCBI Taxonomy" id="2838716"/>
    <lineage>
        <taxon>Bacteria</taxon>
        <taxon>Bacillati</taxon>
        <taxon>Bacillota</taxon>
        <taxon>Clostridia</taxon>
        <taxon>Eubacteriales</taxon>
        <taxon>Oscillospiraceae</taxon>
        <taxon>Oscillibacter</taxon>
    </lineage>
</organism>
<dbReference type="PROSITE" id="PS50943">
    <property type="entry name" value="HTH_CROC1"/>
    <property type="match status" value="1"/>
</dbReference>
<reference evidence="3" key="2">
    <citation type="submission" date="2021-04" db="EMBL/GenBank/DDBJ databases">
        <authorList>
            <person name="Gilroy R."/>
        </authorList>
    </citation>
    <scope>NUCLEOTIDE SEQUENCE</scope>
    <source>
        <strain evidence="3">ChiBcec18-1249</strain>
    </source>
</reference>
<evidence type="ECO:0000256" key="1">
    <source>
        <dbReference type="ARBA" id="ARBA00023125"/>
    </source>
</evidence>
<gene>
    <name evidence="3" type="ORF">H9787_10490</name>
</gene>
<name>A0A9D2LKB1_9FIRM</name>
<evidence type="ECO:0000313" key="3">
    <source>
        <dbReference type="EMBL" id="HJB14118.1"/>
    </source>
</evidence>
<dbReference type="PANTHER" id="PTHR46558:SF11">
    <property type="entry name" value="HTH-TYPE TRANSCRIPTIONAL REGULATOR XRE"/>
    <property type="match status" value="1"/>
</dbReference>
<dbReference type="InterPro" id="IPR001387">
    <property type="entry name" value="Cro/C1-type_HTH"/>
</dbReference>
<dbReference type="EMBL" id="DWZJ01000096">
    <property type="protein sequence ID" value="HJB14118.1"/>
    <property type="molecule type" value="Genomic_DNA"/>
</dbReference>
<reference evidence="3" key="1">
    <citation type="journal article" date="2021" name="PeerJ">
        <title>Extensive microbial diversity within the chicken gut microbiome revealed by metagenomics and culture.</title>
        <authorList>
            <person name="Gilroy R."/>
            <person name="Ravi A."/>
            <person name="Getino M."/>
            <person name="Pursley I."/>
            <person name="Horton D.L."/>
            <person name="Alikhan N.F."/>
            <person name="Baker D."/>
            <person name="Gharbi K."/>
            <person name="Hall N."/>
            <person name="Watson M."/>
            <person name="Adriaenssens E.M."/>
            <person name="Foster-Nyarko E."/>
            <person name="Jarju S."/>
            <person name="Secka A."/>
            <person name="Antonio M."/>
            <person name="Oren A."/>
            <person name="Chaudhuri R.R."/>
            <person name="La Ragione R."/>
            <person name="Hildebrand F."/>
            <person name="Pallen M.J."/>
        </authorList>
    </citation>
    <scope>NUCLEOTIDE SEQUENCE</scope>
    <source>
        <strain evidence="3">ChiBcec18-1249</strain>
    </source>
</reference>
<evidence type="ECO:0000259" key="2">
    <source>
        <dbReference type="PROSITE" id="PS50943"/>
    </source>
</evidence>
<proteinExistence type="predicted"/>
<dbReference type="AlphaFoldDB" id="A0A9D2LKB1"/>
<dbReference type="GO" id="GO:0003677">
    <property type="term" value="F:DNA binding"/>
    <property type="evidence" value="ECO:0007669"/>
    <property type="project" value="UniProtKB-KW"/>
</dbReference>
<comment type="caution">
    <text evidence="3">The sequence shown here is derived from an EMBL/GenBank/DDBJ whole genome shotgun (WGS) entry which is preliminary data.</text>
</comment>
<dbReference type="Proteomes" id="UP000823824">
    <property type="component" value="Unassembled WGS sequence"/>
</dbReference>
<dbReference type="Gene3D" id="1.10.260.40">
    <property type="entry name" value="lambda repressor-like DNA-binding domains"/>
    <property type="match status" value="1"/>
</dbReference>
<dbReference type="CDD" id="cd00093">
    <property type="entry name" value="HTH_XRE"/>
    <property type="match status" value="1"/>
</dbReference>